<gene>
    <name evidence="7" type="ORF">HTY61_16245</name>
</gene>
<dbReference type="Gene3D" id="1.10.287.1490">
    <property type="match status" value="1"/>
</dbReference>
<dbReference type="KEGG" id="orm:HTY61_16245"/>
<name>A0A6N1VKZ7_9HYPH</name>
<feature type="compositionally biased region" description="Low complexity" evidence="5">
    <location>
        <begin position="85"/>
        <end position="96"/>
    </location>
</feature>
<evidence type="ECO:0000256" key="1">
    <source>
        <dbReference type="ARBA" id="ARBA00004370"/>
    </source>
</evidence>
<sequence>MTQKPTSRRSKPTRKPVTLDLEATEVKAGKKPAENVHEAEPVALEFGRKTAAETIEATAEKKAATKSPDADSAARGAVENGPGGDAKTAQKAASAGSSGGGKEPPAQGGPRADAATGRPSGGGLAWLGGGVIGGVVALLLAGGLQWAGLLPSMRAAPEPDLSPLQAQIDALAGKIAEIDGAAPELPQDIATGLEAARSATEANAQALAALQERVGALSESISSGDAGEGPGLETLAGRVGDLEAQLAALSASVAGIETAAPGADPAELDAIRSEATRTGEAVAALRDDIAALSGRVAALEGEIETGAGSRVATAIAATALKSAADRGTGFMAELEAYASLGTDEETVAALRDYAASGVPTVAALVERFPAVANSIVDATQGVDEDAGIAERLMASARSLVKVRPVGEVEGEEPGAIAARMEVALSRGDLDAVVAEWEKLPEGPKAASADFMADVRARRELDALLSKVLAGATGPGARETDR</sequence>
<evidence type="ECO:0000256" key="6">
    <source>
        <dbReference type="SAM" id="Phobius"/>
    </source>
</evidence>
<keyword evidence="4 6" id="KW-0472">Membrane</keyword>
<feature type="transmembrane region" description="Helical" evidence="6">
    <location>
        <begin position="124"/>
        <end position="147"/>
    </location>
</feature>
<keyword evidence="8" id="KW-1185">Reference proteome</keyword>
<dbReference type="RefSeq" id="WP_175277780.1">
    <property type="nucleotide sequence ID" value="NZ_CP054836.1"/>
</dbReference>
<feature type="compositionally biased region" description="Basic and acidic residues" evidence="5">
    <location>
        <begin position="24"/>
        <end position="51"/>
    </location>
</feature>
<evidence type="ECO:0008006" key="9">
    <source>
        <dbReference type="Google" id="ProtNLM"/>
    </source>
</evidence>
<keyword evidence="3 6" id="KW-1133">Transmembrane helix</keyword>
<organism evidence="7 8">
    <name type="scientific">Oricola thermophila</name>
    <dbReference type="NCBI Taxonomy" id="2742145"/>
    <lineage>
        <taxon>Bacteria</taxon>
        <taxon>Pseudomonadati</taxon>
        <taxon>Pseudomonadota</taxon>
        <taxon>Alphaproteobacteria</taxon>
        <taxon>Hyphomicrobiales</taxon>
        <taxon>Ahrensiaceae</taxon>
        <taxon>Oricola</taxon>
    </lineage>
</organism>
<keyword evidence="2 6" id="KW-0812">Transmembrane</keyword>
<feature type="compositionally biased region" description="Basic residues" evidence="5">
    <location>
        <begin position="1"/>
        <end position="14"/>
    </location>
</feature>
<dbReference type="GO" id="GO:0016020">
    <property type="term" value="C:membrane"/>
    <property type="evidence" value="ECO:0007669"/>
    <property type="project" value="UniProtKB-SubCell"/>
</dbReference>
<evidence type="ECO:0000256" key="2">
    <source>
        <dbReference type="ARBA" id="ARBA00022692"/>
    </source>
</evidence>
<evidence type="ECO:0000256" key="3">
    <source>
        <dbReference type="ARBA" id="ARBA00022989"/>
    </source>
</evidence>
<protein>
    <recommendedName>
        <fullName evidence="9">Phage tail protein</fullName>
    </recommendedName>
</protein>
<comment type="subcellular location">
    <subcellularLocation>
        <location evidence="1">Membrane</location>
    </subcellularLocation>
</comment>
<accession>A0A6N1VKZ7</accession>
<evidence type="ECO:0000256" key="5">
    <source>
        <dbReference type="SAM" id="MobiDB-lite"/>
    </source>
</evidence>
<dbReference type="InterPro" id="IPR019133">
    <property type="entry name" value="MIC60"/>
</dbReference>
<dbReference type="Proteomes" id="UP000509367">
    <property type="component" value="Chromosome"/>
</dbReference>
<evidence type="ECO:0000313" key="7">
    <source>
        <dbReference type="EMBL" id="QKV19889.1"/>
    </source>
</evidence>
<dbReference type="EMBL" id="CP054836">
    <property type="protein sequence ID" value="QKV19889.1"/>
    <property type="molecule type" value="Genomic_DNA"/>
</dbReference>
<proteinExistence type="predicted"/>
<evidence type="ECO:0000256" key="4">
    <source>
        <dbReference type="ARBA" id="ARBA00023136"/>
    </source>
</evidence>
<dbReference type="Pfam" id="PF09731">
    <property type="entry name" value="Mitofilin"/>
    <property type="match status" value="1"/>
</dbReference>
<feature type="region of interest" description="Disordered" evidence="5">
    <location>
        <begin position="1"/>
        <end position="118"/>
    </location>
</feature>
<reference evidence="7 8" key="1">
    <citation type="submission" date="2020-06" db="EMBL/GenBank/DDBJ databases">
        <title>Oricola thermophila sp. nov. isolated from a tidal sediments.</title>
        <authorList>
            <person name="Kwon K.K."/>
            <person name="Yang S.-H."/>
            <person name="Park M.-J."/>
        </authorList>
    </citation>
    <scope>NUCLEOTIDE SEQUENCE [LARGE SCALE GENOMIC DNA]</scope>
    <source>
        <strain evidence="7 8">MEBiC13590</strain>
    </source>
</reference>
<evidence type="ECO:0000313" key="8">
    <source>
        <dbReference type="Proteomes" id="UP000509367"/>
    </source>
</evidence>
<dbReference type="AlphaFoldDB" id="A0A6N1VKZ7"/>